<accession>A0A6P1T6I9</accession>
<feature type="transmembrane region" description="Helical" evidence="1">
    <location>
        <begin position="176"/>
        <end position="198"/>
    </location>
</feature>
<dbReference type="Proteomes" id="UP000464495">
    <property type="component" value="Chromosome"/>
</dbReference>
<gene>
    <name evidence="2" type="ORF">GO499_13880</name>
</gene>
<dbReference type="RefSeq" id="WP_161862731.1">
    <property type="nucleotide sequence ID" value="NZ_CP046620.1"/>
</dbReference>
<keyword evidence="1" id="KW-0472">Membrane</keyword>
<evidence type="ECO:0000313" key="2">
    <source>
        <dbReference type="EMBL" id="QHQ36182.1"/>
    </source>
</evidence>
<evidence type="ECO:0000256" key="1">
    <source>
        <dbReference type="SAM" id="Phobius"/>
    </source>
</evidence>
<keyword evidence="1" id="KW-0812">Transmembrane</keyword>
<evidence type="ECO:0000313" key="3">
    <source>
        <dbReference type="Proteomes" id="UP000464495"/>
    </source>
</evidence>
<feature type="transmembrane region" description="Helical" evidence="1">
    <location>
        <begin position="49"/>
        <end position="67"/>
    </location>
</feature>
<dbReference type="KEGG" id="amaq:GO499_13880"/>
<feature type="transmembrane region" description="Helical" evidence="1">
    <location>
        <begin position="116"/>
        <end position="134"/>
    </location>
</feature>
<sequence>MKFLSHLIALIFGLFCFLPISLLGAAGSGLVAPLRGARRIQPEGLINEMNVAIATAIFGLCILLPVTRRRLIGYPRNGLVWLLQLVLLGTISAIASIIVFMYVVAFASAEIARNPAVTYSLGFGWFAFFLAFCAPGFGRKHISLAGGAATNDSHREAQRPQSLQSRREALSPMHRLVLDSAFGIVLGACFIALFGVAYTSFIPRADVNALLSSNAILIALPFGGLFWILGLADPNNRTPLSKVAKGALGAAFVMSIVVLSLKTGFLIGTGALHAMATEGPTETLETRVVRKGQEYRRTGCDRSIRIEVPEIGTGQVCRLPSSLWARIEPGDRITVTGERTALGFAVEYVSPR</sequence>
<protein>
    <submittedName>
        <fullName evidence="2">Uncharacterized protein</fullName>
    </submittedName>
</protein>
<dbReference type="AlphaFoldDB" id="A0A6P1T6I9"/>
<feature type="transmembrane region" description="Helical" evidence="1">
    <location>
        <begin position="243"/>
        <end position="261"/>
    </location>
</feature>
<keyword evidence="1" id="KW-1133">Transmembrane helix</keyword>
<proteinExistence type="predicted"/>
<feature type="transmembrane region" description="Helical" evidence="1">
    <location>
        <begin position="79"/>
        <end position="104"/>
    </location>
</feature>
<dbReference type="EMBL" id="CP046620">
    <property type="protein sequence ID" value="QHQ36182.1"/>
    <property type="molecule type" value="Genomic_DNA"/>
</dbReference>
<reference evidence="2 3" key="1">
    <citation type="submission" date="2019-12" db="EMBL/GenBank/DDBJ databases">
        <title>Complete genome sequence of Algicella marina strain 9Alg 56(T) isolated from the red alga Tichocarpus crinitus.</title>
        <authorList>
            <person name="Kim S.-G."/>
            <person name="Nedashkovskaya O.I."/>
        </authorList>
    </citation>
    <scope>NUCLEOTIDE SEQUENCE [LARGE SCALE GENOMIC DNA]</scope>
    <source>
        <strain evidence="2 3">9Alg 56</strain>
    </source>
</reference>
<organism evidence="2 3">
    <name type="scientific">Algicella marina</name>
    <dbReference type="NCBI Taxonomy" id="2683284"/>
    <lineage>
        <taxon>Bacteria</taxon>
        <taxon>Pseudomonadati</taxon>
        <taxon>Pseudomonadota</taxon>
        <taxon>Alphaproteobacteria</taxon>
        <taxon>Rhodobacterales</taxon>
        <taxon>Paracoccaceae</taxon>
        <taxon>Algicella</taxon>
    </lineage>
</organism>
<feature type="transmembrane region" description="Helical" evidence="1">
    <location>
        <begin position="210"/>
        <end position="231"/>
    </location>
</feature>
<name>A0A6P1T6I9_9RHOB</name>
<keyword evidence="3" id="KW-1185">Reference proteome</keyword>